<feature type="region of interest" description="Disordered" evidence="1">
    <location>
        <begin position="63"/>
        <end position="105"/>
    </location>
</feature>
<protein>
    <submittedName>
        <fullName evidence="2">Uncharacterized protein</fullName>
    </submittedName>
</protein>
<organism evidence="2">
    <name type="scientific">Oryza sativa subsp. japonica</name>
    <name type="common">Rice</name>
    <dbReference type="NCBI Taxonomy" id="39947"/>
    <lineage>
        <taxon>Eukaryota</taxon>
        <taxon>Viridiplantae</taxon>
        <taxon>Streptophyta</taxon>
        <taxon>Embryophyta</taxon>
        <taxon>Tracheophyta</taxon>
        <taxon>Spermatophyta</taxon>
        <taxon>Magnoliopsida</taxon>
        <taxon>Liliopsida</taxon>
        <taxon>Poales</taxon>
        <taxon>Poaceae</taxon>
        <taxon>BOP clade</taxon>
        <taxon>Oryzoideae</taxon>
        <taxon>Oryzeae</taxon>
        <taxon>Oryzinae</taxon>
        <taxon>Oryza</taxon>
        <taxon>Oryza sativa</taxon>
    </lineage>
</organism>
<evidence type="ECO:0000256" key="1">
    <source>
        <dbReference type="SAM" id="MobiDB-lite"/>
    </source>
</evidence>
<name>B9F0Z8_ORYSJ</name>
<dbReference type="EMBL" id="CM000139">
    <property type="protein sequence ID" value="EEE57340.1"/>
    <property type="molecule type" value="Genomic_DNA"/>
</dbReference>
<sequence length="105" mass="10820">MAAARLPSPAPVAHPPALRARPLAPHLYAALPRAPYPAWQWRGARAASPARREAVVRGAAVAEDEGVELADDDDGERGVGGGDGGSESFRTPARHPPGNARGGCL</sequence>
<dbReference type="Proteomes" id="UP000007752">
    <property type="component" value="Chromosome 2"/>
</dbReference>
<dbReference type="AlphaFoldDB" id="B9F0Z8"/>
<evidence type="ECO:0000313" key="2">
    <source>
        <dbReference type="EMBL" id="EEE57340.1"/>
    </source>
</evidence>
<reference evidence="2" key="2">
    <citation type="submission" date="2008-12" db="EMBL/GenBank/DDBJ databases">
        <title>Improved gene annotation of the rice (Oryza sativa) genomes.</title>
        <authorList>
            <person name="Wang J."/>
            <person name="Li R."/>
            <person name="Fan W."/>
            <person name="Huang Q."/>
            <person name="Zhang J."/>
            <person name="Zhou Y."/>
            <person name="Hu Y."/>
            <person name="Zi S."/>
            <person name="Li J."/>
            <person name="Ni P."/>
            <person name="Zheng H."/>
            <person name="Zhang Y."/>
            <person name="Zhao M."/>
            <person name="Hao Q."/>
            <person name="McDermott J."/>
            <person name="Samudrala R."/>
            <person name="Kristiansen K."/>
            <person name="Wong G.K.-S."/>
        </authorList>
    </citation>
    <scope>NUCLEOTIDE SEQUENCE</scope>
</reference>
<gene>
    <name evidence="2" type="ORF">OsJ_07461</name>
</gene>
<proteinExistence type="predicted"/>
<reference evidence="2" key="1">
    <citation type="journal article" date="2005" name="PLoS Biol.">
        <title>The genomes of Oryza sativa: a history of duplications.</title>
        <authorList>
            <person name="Yu J."/>
            <person name="Wang J."/>
            <person name="Lin W."/>
            <person name="Li S."/>
            <person name="Li H."/>
            <person name="Zhou J."/>
            <person name="Ni P."/>
            <person name="Dong W."/>
            <person name="Hu S."/>
            <person name="Zeng C."/>
            <person name="Zhang J."/>
            <person name="Zhang Y."/>
            <person name="Li R."/>
            <person name="Xu Z."/>
            <person name="Li S."/>
            <person name="Li X."/>
            <person name="Zheng H."/>
            <person name="Cong L."/>
            <person name="Lin L."/>
            <person name="Yin J."/>
            <person name="Geng J."/>
            <person name="Li G."/>
            <person name="Shi J."/>
            <person name="Liu J."/>
            <person name="Lv H."/>
            <person name="Li J."/>
            <person name="Wang J."/>
            <person name="Deng Y."/>
            <person name="Ran L."/>
            <person name="Shi X."/>
            <person name="Wang X."/>
            <person name="Wu Q."/>
            <person name="Li C."/>
            <person name="Ren X."/>
            <person name="Wang J."/>
            <person name="Wang X."/>
            <person name="Li D."/>
            <person name="Liu D."/>
            <person name="Zhang X."/>
            <person name="Ji Z."/>
            <person name="Zhao W."/>
            <person name="Sun Y."/>
            <person name="Zhang Z."/>
            <person name="Bao J."/>
            <person name="Han Y."/>
            <person name="Dong L."/>
            <person name="Ji J."/>
            <person name="Chen P."/>
            <person name="Wu S."/>
            <person name="Liu J."/>
            <person name="Xiao Y."/>
            <person name="Bu D."/>
            <person name="Tan J."/>
            <person name="Yang L."/>
            <person name="Ye C."/>
            <person name="Zhang J."/>
            <person name="Xu J."/>
            <person name="Zhou Y."/>
            <person name="Yu Y."/>
            <person name="Zhang B."/>
            <person name="Zhuang S."/>
            <person name="Wei H."/>
            <person name="Liu B."/>
            <person name="Lei M."/>
            <person name="Yu H."/>
            <person name="Li Y."/>
            <person name="Xu H."/>
            <person name="Wei S."/>
            <person name="He X."/>
            <person name="Fang L."/>
            <person name="Zhang Z."/>
            <person name="Zhang Y."/>
            <person name="Huang X."/>
            <person name="Su Z."/>
            <person name="Tong W."/>
            <person name="Li J."/>
            <person name="Tong Z."/>
            <person name="Li S."/>
            <person name="Ye J."/>
            <person name="Wang L."/>
            <person name="Fang L."/>
            <person name="Lei T."/>
            <person name="Chen C."/>
            <person name="Chen H."/>
            <person name="Xu Z."/>
            <person name="Li H."/>
            <person name="Huang H."/>
            <person name="Zhang F."/>
            <person name="Xu H."/>
            <person name="Li N."/>
            <person name="Zhao C."/>
            <person name="Li S."/>
            <person name="Dong L."/>
            <person name="Huang Y."/>
            <person name="Li L."/>
            <person name="Xi Y."/>
            <person name="Qi Q."/>
            <person name="Li W."/>
            <person name="Zhang B."/>
            <person name="Hu W."/>
            <person name="Zhang Y."/>
            <person name="Tian X."/>
            <person name="Jiao Y."/>
            <person name="Liang X."/>
            <person name="Jin J."/>
            <person name="Gao L."/>
            <person name="Zheng W."/>
            <person name="Hao B."/>
            <person name="Liu S."/>
            <person name="Wang W."/>
            <person name="Yuan L."/>
            <person name="Cao M."/>
            <person name="McDermott J."/>
            <person name="Samudrala R."/>
            <person name="Wang J."/>
            <person name="Wong G.K."/>
            <person name="Yang H."/>
        </authorList>
    </citation>
    <scope>NUCLEOTIDE SEQUENCE [LARGE SCALE GENOMIC DNA]</scope>
</reference>
<feature type="compositionally biased region" description="Acidic residues" evidence="1">
    <location>
        <begin position="63"/>
        <end position="75"/>
    </location>
</feature>
<accession>B9F0Z8</accession>